<dbReference type="RefSeq" id="WP_031505044.1">
    <property type="nucleotide sequence ID" value="NC_022795.1"/>
</dbReference>
<reference evidence="7 8" key="1">
    <citation type="submission" date="2014-01" db="EMBL/GenBank/DDBJ databases">
        <title>Genome sequencing of Thermotog hypogea.</title>
        <authorList>
            <person name="Zhang X."/>
            <person name="Alvare G."/>
            <person name="Fristensky B."/>
            <person name="Chen L."/>
            <person name="Suen T."/>
            <person name="Chen Q."/>
            <person name="Ma K."/>
        </authorList>
    </citation>
    <scope>NUCLEOTIDE SEQUENCE [LARGE SCALE GENOMIC DNA]</scope>
    <source>
        <strain evidence="7 8">DSM 11164</strain>
    </source>
</reference>
<dbReference type="PANTHER" id="PTHR10353">
    <property type="entry name" value="GLYCOSYL HYDROLASE"/>
    <property type="match status" value="1"/>
</dbReference>
<dbReference type="STRING" id="1123384.AJ81_08155"/>
<dbReference type="KEGG" id="phy:AJ81_08155"/>
<dbReference type="PATRIC" id="fig|1123384.7.peg.1635"/>
<dbReference type="Proteomes" id="UP000077469">
    <property type="component" value="Chromosome"/>
</dbReference>
<evidence type="ECO:0000256" key="2">
    <source>
        <dbReference type="ARBA" id="ARBA00022801"/>
    </source>
</evidence>
<dbReference type="GO" id="GO:0008422">
    <property type="term" value="F:beta-glucosidase activity"/>
    <property type="evidence" value="ECO:0007669"/>
    <property type="project" value="TreeGrafter"/>
</dbReference>
<evidence type="ECO:0000256" key="3">
    <source>
        <dbReference type="ARBA" id="ARBA00023295"/>
    </source>
</evidence>
<sequence length="493" mass="57028">MFPKDFLFGASMSGFQVEMGYAKGDLDPNTDWFVWVREPENLINSVVSGHLPEYGVGYWYNFPTIHKLASDFGMNVLRTNIEWSRIFPRPTYDVDVKVEQTESDITSVQIDERALRELDELADKEAVEHYREIFSDMRKKGLKVFVNLVHFTLPIWLHDPVAVHKRQETDKLGWASKRSIVEFAKFAAYVVWKFDDLVDMYSTFNEPNIVSQMGYVMSVSGFPPAVFDTEKFFATFVNQIVAHARAYDVMKTLTNKPVGLIYAASIYESTNSDAELEESVGQFMNFAFLDAINSGVLLFQTREDLAGRLDFLGLNYYTRTVIQRSAQELSFGLVNMNWSIVPGYGYSCQPGGFSRDGRPVSDFGWETYPEGLLKLLRMMNERYALPIYVTENGVADARDWLRPYHLVAHMYAVERAVEEGLNVKGYLHWSIVDNYEWAKGYHMRFGLAETNYQTKSYNPRPSMYIFREIVKELSTEKFRSYLSSPYQIWRQKG</sequence>
<dbReference type="InterPro" id="IPR033132">
    <property type="entry name" value="GH_1_N_CS"/>
</dbReference>
<dbReference type="PROSITE" id="PS00653">
    <property type="entry name" value="GLYCOSYL_HYDROL_F1_2"/>
    <property type="match status" value="1"/>
</dbReference>
<evidence type="ECO:0000313" key="8">
    <source>
        <dbReference type="Proteomes" id="UP000077469"/>
    </source>
</evidence>
<dbReference type="InterPro" id="IPR018120">
    <property type="entry name" value="Glyco_hydro_1_AS"/>
</dbReference>
<dbReference type="OrthoDB" id="2339329at2"/>
<evidence type="ECO:0000256" key="5">
    <source>
        <dbReference type="RuleBase" id="RU003690"/>
    </source>
</evidence>
<dbReference type="Gene3D" id="3.20.20.80">
    <property type="entry name" value="Glycosidases"/>
    <property type="match status" value="1"/>
</dbReference>
<dbReference type="GO" id="GO:0005975">
    <property type="term" value="P:carbohydrate metabolic process"/>
    <property type="evidence" value="ECO:0007669"/>
    <property type="project" value="InterPro"/>
</dbReference>
<evidence type="ECO:0000256" key="4">
    <source>
        <dbReference type="PROSITE-ProRule" id="PRU10055"/>
    </source>
</evidence>
<accession>A0A0X1KSH7</accession>
<dbReference type="InterPro" id="IPR017853">
    <property type="entry name" value="GH"/>
</dbReference>
<feature type="active site" description="Nucleophile" evidence="4">
    <location>
        <position position="391"/>
    </location>
</feature>
<dbReference type="PaxDb" id="1123384-AJ81_08155"/>
<dbReference type="EMBL" id="CP007141">
    <property type="protein sequence ID" value="AJC74150.1"/>
    <property type="molecule type" value="Genomic_DNA"/>
</dbReference>
<evidence type="ECO:0000256" key="6">
    <source>
        <dbReference type="RuleBase" id="RU004468"/>
    </source>
</evidence>
<dbReference type="AlphaFoldDB" id="A0A0X1KSH7"/>
<keyword evidence="8" id="KW-1185">Reference proteome</keyword>
<protein>
    <submittedName>
        <fullName evidence="7">Beta-galactosidase</fullName>
    </submittedName>
</protein>
<keyword evidence="3 6" id="KW-0326">Glycosidase</keyword>
<name>A0A0X1KSH7_9THEM</name>
<evidence type="ECO:0000256" key="1">
    <source>
        <dbReference type="ARBA" id="ARBA00010838"/>
    </source>
</evidence>
<proteinExistence type="inferred from homology"/>
<dbReference type="SUPFAM" id="SSF51445">
    <property type="entry name" value="(Trans)glycosidases"/>
    <property type="match status" value="1"/>
</dbReference>
<dbReference type="PROSITE" id="PS00572">
    <property type="entry name" value="GLYCOSYL_HYDROL_F1_1"/>
    <property type="match status" value="1"/>
</dbReference>
<keyword evidence="2 6" id="KW-0378">Hydrolase</keyword>
<comment type="similarity">
    <text evidence="1 5">Belongs to the glycosyl hydrolase 1 family.</text>
</comment>
<dbReference type="PANTHER" id="PTHR10353:SF209">
    <property type="entry name" value="GALACTOLIPID GALACTOSYLTRANSFERASE SFR2, CHLOROPLASTIC"/>
    <property type="match status" value="1"/>
</dbReference>
<evidence type="ECO:0000313" key="7">
    <source>
        <dbReference type="EMBL" id="AJC74150.1"/>
    </source>
</evidence>
<dbReference type="PRINTS" id="PR00131">
    <property type="entry name" value="GLHYDRLASE1"/>
</dbReference>
<gene>
    <name evidence="7" type="ORF">AJ81_08155</name>
</gene>
<dbReference type="Pfam" id="PF00232">
    <property type="entry name" value="Glyco_hydro_1"/>
    <property type="match status" value="2"/>
</dbReference>
<dbReference type="InterPro" id="IPR001360">
    <property type="entry name" value="Glyco_hydro_1"/>
</dbReference>
<organism evidence="7 8">
    <name type="scientific">Pseudothermotoga hypogea DSM 11164 = NBRC 106472</name>
    <dbReference type="NCBI Taxonomy" id="1123384"/>
    <lineage>
        <taxon>Bacteria</taxon>
        <taxon>Thermotogati</taxon>
        <taxon>Thermotogota</taxon>
        <taxon>Thermotogae</taxon>
        <taxon>Thermotogales</taxon>
        <taxon>Thermotogaceae</taxon>
        <taxon>Pseudothermotoga</taxon>
    </lineage>
</organism>
<dbReference type="InterPro" id="IPR053427">
    <property type="entry name" value="Beta-galactosidase"/>
</dbReference>
<dbReference type="NCBIfam" id="NF041004">
    <property type="entry name" value="Beta_gal_BgaS"/>
    <property type="match status" value="1"/>
</dbReference>